<comment type="subcellular location">
    <subcellularLocation>
        <location evidence="1">Membrane</location>
        <topology evidence="1">Multi-pass membrane protein</topology>
    </subcellularLocation>
</comment>
<gene>
    <name evidence="8" type="ORF">ABW99_01455</name>
</gene>
<evidence type="ECO:0000313" key="8">
    <source>
        <dbReference type="EMBL" id="AKJ70295.1"/>
    </source>
</evidence>
<dbReference type="GO" id="GO:0016020">
    <property type="term" value="C:membrane"/>
    <property type="evidence" value="ECO:0007669"/>
    <property type="project" value="UniProtKB-SubCell"/>
</dbReference>
<reference evidence="9" key="1">
    <citation type="submission" date="2015-06" db="EMBL/GenBank/DDBJ databases">
        <authorList>
            <person name="Lim Y.L."/>
            <person name="Ee R."/>
            <person name="Yong D."/>
            <person name="How K.Y."/>
            <person name="Yin W.F."/>
            <person name="Chan K.G."/>
        </authorList>
    </citation>
    <scope>NUCLEOTIDE SEQUENCE [LARGE SCALE GENOMIC DNA]</scope>
    <source>
        <strain evidence="9">DSM 25325</strain>
    </source>
</reference>
<feature type="transmembrane region" description="Helical" evidence="6">
    <location>
        <begin position="172"/>
        <end position="197"/>
    </location>
</feature>
<comment type="similarity">
    <text evidence="2">Belongs to the EamA transporter family.</text>
</comment>
<evidence type="ECO:0000256" key="4">
    <source>
        <dbReference type="ARBA" id="ARBA00022989"/>
    </source>
</evidence>
<feature type="transmembrane region" description="Helical" evidence="6">
    <location>
        <begin position="55"/>
        <end position="75"/>
    </location>
</feature>
<dbReference type="STRING" id="445709.ABW99_01455"/>
<evidence type="ECO:0000259" key="7">
    <source>
        <dbReference type="Pfam" id="PF00892"/>
    </source>
</evidence>
<feature type="transmembrane region" description="Helical" evidence="6">
    <location>
        <begin position="24"/>
        <end position="43"/>
    </location>
</feature>
<evidence type="ECO:0000256" key="6">
    <source>
        <dbReference type="SAM" id="Phobius"/>
    </source>
</evidence>
<feature type="transmembrane region" description="Helical" evidence="6">
    <location>
        <begin position="81"/>
        <end position="103"/>
    </location>
</feature>
<protein>
    <recommendedName>
        <fullName evidence="7">EamA domain-containing protein</fullName>
    </recommendedName>
</protein>
<feature type="transmembrane region" description="Helical" evidence="6">
    <location>
        <begin position="262"/>
        <end position="280"/>
    </location>
</feature>
<dbReference type="EMBL" id="CP011568">
    <property type="protein sequence ID" value="AKJ70295.1"/>
    <property type="molecule type" value="Genomic_DNA"/>
</dbReference>
<sequence>MLVGAAMVATRTVAHDVAPVTLAFLRYLIGLGILALPVLHASRSRRRVQFAAKDIGAIAGLGVLQFALLIVLLNYALQTLPAATCALIFSTMPLVTMCLAIALGHEIFSLGRAIGLLLAMSGVALLLGFPAPHFGADSPGSASHWVALAALVGATVTGAACSLLYRPYLQRYAALPTSALAMLAAVLFLLALCVATGQSLLPPLTAFQWGNVGFIGLSSGIGYFCWLWALGKLDASRVVAFQALGPVTAAAIQLVLARQWPSWSLCLSIALVATGLNIALRERRARRAAPGLG</sequence>
<keyword evidence="4 6" id="KW-1133">Transmembrane helix</keyword>
<dbReference type="SUPFAM" id="SSF103481">
    <property type="entry name" value="Multidrug resistance efflux transporter EmrE"/>
    <property type="match status" value="2"/>
</dbReference>
<evidence type="ECO:0000256" key="3">
    <source>
        <dbReference type="ARBA" id="ARBA00022692"/>
    </source>
</evidence>
<dbReference type="InterPro" id="IPR000620">
    <property type="entry name" value="EamA_dom"/>
</dbReference>
<dbReference type="InterPro" id="IPR050638">
    <property type="entry name" value="AA-Vitamin_Transporters"/>
</dbReference>
<proteinExistence type="inferred from homology"/>
<feature type="transmembrane region" description="Helical" evidence="6">
    <location>
        <begin position="142"/>
        <end position="165"/>
    </location>
</feature>
<dbReference type="Proteomes" id="UP000036700">
    <property type="component" value="Chromosome"/>
</dbReference>
<accession>A0A0G3ETJ6</accession>
<feature type="transmembrane region" description="Helical" evidence="6">
    <location>
        <begin position="238"/>
        <end position="256"/>
    </location>
</feature>
<dbReference type="KEGG" id="ptx:ABW99_01455"/>
<organism evidence="8 9">
    <name type="scientific">Pandoraea thiooxydans</name>
    <dbReference type="NCBI Taxonomy" id="445709"/>
    <lineage>
        <taxon>Bacteria</taxon>
        <taxon>Pseudomonadati</taxon>
        <taxon>Pseudomonadota</taxon>
        <taxon>Betaproteobacteria</taxon>
        <taxon>Burkholderiales</taxon>
        <taxon>Burkholderiaceae</taxon>
        <taxon>Pandoraea</taxon>
    </lineage>
</organism>
<evidence type="ECO:0000256" key="1">
    <source>
        <dbReference type="ARBA" id="ARBA00004141"/>
    </source>
</evidence>
<feature type="domain" description="EamA" evidence="7">
    <location>
        <begin position="3"/>
        <end position="127"/>
    </location>
</feature>
<evidence type="ECO:0000313" key="9">
    <source>
        <dbReference type="Proteomes" id="UP000036700"/>
    </source>
</evidence>
<evidence type="ECO:0000256" key="2">
    <source>
        <dbReference type="ARBA" id="ARBA00007362"/>
    </source>
</evidence>
<feature type="transmembrane region" description="Helical" evidence="6">
    <location>
        <begin position="209"/>
        <end position="231"/>
    </location>
</feature>
<keyword evidence="9" id="KW-1185">Reference proteome</keyword>
<evidence type="ECO:0000256" key="5">
    <source>
        <dbReference type="ARBA" id="ARBA00023136"/>
    </source>
</evidence>
<dbReference type="AlphaFoldDB" id="A0A0G3ETJ6"/>
<dbReference type="OrthoDB" id="8903763at2"/>
<feature type="domain" description="EamA" evidence="7">
    <location>
        <begin position="149"/>
        <end position="277"/>
    </location>
</feature>
<feature type="transmembrane region" description="Helical" evidence="6">
    <location>
        <begin position="110"/>
        <end position="130"/>
    </location>
</feature>
<dbReference type="Pfam" id="PF00892">
    <property type="entry name" value="EamA"/>
    <property type="match status" value="2"/>
</dbReference>
<dbReference type="PANTHER" id="PTHR32322:SF2">
    <property type="entry name" value="EAMA DOMAIN-CONTAINING PROTEIN"/>
    <property type="match status" value="1"/>
</dbReference>
<keyword evidence="5 6" id="KW-0472">Membrane</keyword>
<dbReference type="PATRIC" id="fig|445709.3.peg.322"/>
<keyword evidence="3 6" id="KW-0812">Transmembrane</keyword>
<name>A0A0G3ETJ6_9BURK</name>
<dbReference type="InterPro" id="IPR037185">
    <property type="entry name" value="EmrE-like"/>
</dbReference>
<dbReference type="PANTHER" id="PTHR32322">
    <property type="entry name" value="INNER MEMBRANE TRANSPORTER"/>
    <property type="match status" value="1"/>
</dbReference>